<feature type="transmembrane region" description="Helical" evidence="1">
    <location>
        <begin position="69"/>
        <end position="90"/>
    </location>
</feature>
<keyword evidence="1" id="KW-0472">Membrane</keyword>
<evidence type="ECO:0000313" key="3">
    <source>
        <dbReference type="Proteomes" id="UP000503164"/>
    </source>
</evidence>
<name>A0AAE6XPS0_9MICO</name>
<protein>
    <submittedName>
        <fullName evidence="2">Uncharacterized protein</fullName>
    </submittedName>
</protein>
<keyword evidence="3" id="KW-1185">Reference proteome</keyword>
<keyword evidence="1" id="KW-1133">Transmembrane helix</keyword>
<dbReference type="RefSeq" id="WP_167436006.1">
    <property type="nucleotide sequence ID" value="NZ_CP048047.1"/>
</dbReference>
<dbReference type="EMBL" id="CP048049">
    <property type="protein sequence ID" value="QIS44101.1"/>
    <property type="molecule type" value="Genomic_DNA"/>
</dbReference>
<reference evidence="2 3" key="1">
    <citation type="journal article" date="2020" name="Mol. Plant Pathol.">
        <title>Plasmid composition and the chpG gene determine the virulence level of Clavibacter capsici natural isolates in pepper.</title>
        <authorList>
            <person name="Hwang I.S."/>
            <person name="Lee H.M."/>
            <person name="Oh E.J."/>
            <person name="Lee S."/>
            <person name="Heu S."/>
            <person name="Oh C.S."/>
        </authorList>
    </citation>
    <scope>NUCLEOTIDE SEQUENCE [LARGE SCALE GENOMIC DNA]</scope>
    <source>
        <strain evidence="2 3">1101</strain>
    </source>
</reference>
<evidence type="ECO:0000256" key="1">
    <source>
        <dbReference type="SAM" id="Phobius"/>
    </source>
</evidence>
<keyword evidence="1" id="KW-0812">Transmembrane</keyword>
<evidence type="ECO:0000313" key="2">
    <source>
        <dbReference type="EMBL" id="QIS44101.1"/>
    </source>
</evidence>
<proteinExistence type="predicted"/>
<organism evidence="2 3">
    <name type="scientific">Clavibacter capsici</name>
    <dbReference type="NCBI Taxonomy" id="1874630"/>
    <lineage>
        <taxon>Bacteria</taxon>
        <taxon>Bacillati</taxon>
        <taxon>Actinomycetota</taxon>
        <taxon>Actinomycetes</taxon>
        <taxon>Micrococcales</taxon>
        <taxon>Microbacteriaceae</taxon>
        <taxon>Clavibacter</taxon>
    </lineage>
</organism>
<gene>
    <name evidence="2" type="ORF">GW570_02835</name>
</gene>
<sequence>MSGAETPAMAGRGTRVVRGAVTAAFAILVSMLSHLAGGGPVPGAVGLVVAAALALPTCVLLAGRTVSTARLAVAVVCSQAVLHLLFSVGAPTSTTMQVVGGHHGMGGHLVSSGAGHMGGTGDMGGMHHGSAMWVAHLLAAVLTIVALRSGERAFWDLVALARTSLRALVLVAALDIVPRAEVRHRVARAIRVGIRDLGVCVAALPDRGPPAAA</sequence>
<feature type="transmembrane region" description="Helical" evidence="1">
    <location>
        <begin position="16"/>
        <end position="37"/>
    </location>
</feature>
<dbReference type="Proteomes" id="UP000503164">
    <property type="component" value="Chromosome"/>
</dbReference>
<dbReference type="AlphaFoldDB" id="A0AAE6XPS0"/>
<feature type="transmembrane region" description="Helical" evidence="1">
    <location>
        <begin position="130"/>
        <end position="147"/>
    </location>
</feature>
<accession>A0AAE6XPS0</accession>
<feature type="transmembrane region" description="Helical" evidence="1">
    <location>
        <begin position="43"/>
        <end position="62"/>
    </location>
</feature>